<evidence type="ECO:0000313" key="2">
    <source>
        <dbReference type="Proteomes" id="UP000218209"/>
    </source>
</evidence>
<gene>
    <name evidence="1" type="ORF">BU14_0272s0009</name>
</gene>
<reference evidence="1 2" key="1">
    <citation type="submission" date="2017-03" db="EMBL/GenBank/DDBJ databases">
        <title>WGS assembly of Porphyra umbilicalis.</title>
        <authorList>
            <person name="Brawley S.H."/>
            <person name="Blouin N.A."/>
            <person name="Ficko-Blean E."/>
            <person name="Wheeler G.L."/>
            <person name="Lohr M."/>
            <person name="Goodson H.V."/>
            <person name="Jenkins J.W."/>
            <person name="Blaby-Haas C.E."/>
            <person name="Helliwell K.E."/>
            <person name="Chan C."/>
            <person name="Marriage T."/>
            <person name="Bhattacharya D."/>
            <person name="Klein A.S."/>
            <person name="Badis Y."/>
            <person name="Brodie J."/>
            <person name="Cao Y."/>
            <person name="Collen J."/>
            <person name="Dittami S.M."/>
            <person name="Gachon C.M."/>
            <person name="Green B.R."/>
            <person name="Karpowicz S."/>
            <person name="Kim J.W."/>
            <person name="Kudahl U."/>
            <person name="Lin S."/>
            <person name="Michel G."/>
            <person name="Mittag M."/>
            <person name="Olson B.J."/>
            <person name="Pangilinan J."/>
            <person name="Peng Y."/>
            <person name="Qiu H."/>
            <person name="Shu S."/>
            <person name="Singer J.T."/>
            <person name="Smith A.G."/>
            <person name="Sprecher B.N."/>
            <person name="Wagner V."/>
            <person name="Wang W."/>
            <person name="Wang Z.-Y."/>
            <person name="Yan J."/>
            <person name="Yarish C."/>
            <person name="Zoeuner-Riek S."/>
            <person name="Zhuang Y."/>
            <person name="Zou Y."/>
            <person name="Lindquist E.A."/>
            <person name="Grimwood J."/>
            <person name="Barry K."/>
            <person name="Rokhsar D.S."/>
            <person name="Schmutz J."/>
            <person name="Stiller J.W."/>
            <person name="Grossman A.R."/>
            <person name="Prochnik S.E."/>
        </authorList>
    </citation>
    <scope>NUCLEOTIDE SEQUENCE [LARGE SCALE GENOMIC DNA]</scope>
    <source>
        <strain evidence="1">4086291</strain>
    </source>
</reference>
<accession>A0A1X6P1D0</accession>
<dbReference type="Proteomes" id="UP000218209">
    <property type="component" value="Unassembled WGS sequence"/>
</dbReference>
<proteinExistence type="predicted"/>
<dbReference type="AlphaFoldDB" id="A0A1X6P1D0"/>
<sequence length="594" mass="63407">MGAARSAVELDLLANVLQRSEALLSSARQQLHSLVATAAGSAQGGGPAAPTLEPVVAVAAAEPAQGVGRAAPALAPAVAFAAAEAAEGGGPAAPALAPVAAVAEAEPAQGGGPAAPALALAVAHAGPASRGRELSAILLDAQQIRTNSPTSSKQTMLRYPLAALCLEPPLTIPTSLPDSWYAAKVRDGLVDKTSFGEEAAHYTKATAHLPVWVSRVPGASSGGRRTACQLYGPSENTFNDCYFVALPWACLPELLIKSERGCPGFNGELKSLPAVVWDEIVSYACLSKVNSMFPPSPNHLRFHYNPPYGYGVIGVAESCFLVAVEWVGRLFVSPISKYFQLDGPEHNKEVEALKGDPVRQCVEVSILQPGVKWDEFPTDMSTKDVIWTCTPAELRIVSLLDDNAEPTIVRNQFIKVLTCSARGCRDEALSNQRWRDLHKVYKMYEAVCAAAPAEGPGCMPRALLRAHLLYGLFAVTVYMPFQSGKEVLHADLCGGPLLQQLAEAIAWLAWRGLLYYDERTPNVIVNSHGASASAVLLDYDDLVIVEPHSINTFDEYIEVLKSTMGRRGEVDVSSCLLAWPALCNLVGVELRKMH</sequence>
<evidence type="ECO:0000313" key="1">
    <source>
        <dbReference type="EMBL" id="OSX74691.1"/>
    </source>
</evidence>
<dbReference type="EMBL" id="KV918934">
    <property type="protein sequence ID" value="OSX74691.1"/>
    <property type="molecule type" value="Genomic_DNA"/>
</dbReference>
<keyword evidence="2" id="KW-1185">Reference proteome</keyword>
<protein>
    <submittedName>
        <fullName evidence="1">Uncharacterized protein</fullName>
    </submittedName>
</protein>
<organism evidence="1 2">
    <name type="scientific">Porphyra umbilicalis</name>
    <name type="common">Purple laver</name>
    <name type="synonym">Red alga</name>
    <dbReference type="NCBI Taxonomy" id="2786"/>
    <lineage>
        <taxon>Eukaryota</taxon>
        <taxon>Rhodophyta</taxon>
        <taxon>Bangiophyceae</taxon>
        <taxon>Bangiales</taxon>
        <taxon>Bangiaceae</taxon>
        <taxon>Porphyra</taxon>
    </lineage>
</organism>
<name>A0A1X6P1D0_PORUM</name>